<dbReference type="InterPro" id="IPR018280">
    <property type="entry name" value="Ribosomal_uS3_CS"/>
</dbReference>
<dbReference type="Pfam" id="PF07650">
    <property type="entry name" value="KH_2"/>
    <property type="match status" value="1"/>
</dbReference>
<dbReference type="Proteomes" id="UP000777265">
    <property type="component" value="Unassembled WGS sequence"/>
</dbReference>
<evidence type="ECO:0000256" key="7">
    <source>
        <dbReference type="ARBA" id="ARBA00035257"/>
    </source>
</evidence>
<evidence type="ECO:0000256" key="5">
    <source>
        <dbReference type="ARBA" id="ARBA00023274"/>
    </source>
</evidence>
<dbReference type="InterPro" id="IPR009019">
    <property type="entry name" value="KH_sf_prok-type"/>
</dbReference>
<keyword evidence="5 8" id="KW-0687">Ribonucleoprotein</keyword>
<dbReference type="PROSITE" id="PS50823">
    <property type="entry name" value="KH_TYPE_2"/>
    <property type="match status" value="1"/>
</dbReference>
<dbReference type="SUPFAM" id="SSF54814">
    <property type="entry name" value="Prokaryotic type KH domain (KH-domain type II)"/>
    <property type="match status" value="1"/>
</dbReference>
<dbReference type="GO" id="GO:0019843">
    <property type="term" value="F:rRNA binding"/>
    <property type="evidence" value="ECO:0007669"/>
    <property type="project" value="UniProtKB-UniRule"/>
</dbReference>
<organism evidence="10 11">
    <name type="scientific">Syntrophorhabdus aromaticivorans</name>
    <dbReference type="NCBI Taxonomy" id="328301"/>
    <lineage>
        <taxon>Bacteria</taxon>
        <taxon>Pseudomonadati</taxon>
        <taxon>Thermodesulfobacteriota</taxon>
        <taxon>Syntrophorhabdia</taxon>
        <taxon>Syntrophorhabdales</taxon>
        <taxon>Syntrophorhabdaceae</taxon>
        <taxon>Syntrophorhabdus</taxon>
    </lineage>
</organism>
<protein>
    <recommendedName>
        <fullName evidence="7 8">Small ribosomal subunit protein uS3</fullName>
    </recommendedName>
</protein>
<evidence type="ECO:0000313" key="11">
    <source>
        <dbReference type="Proteomes" id="UP000777265"/>
    </source>
</evidence>
<dbReference type="InterPro" id="IPR057258">
    <property type="entry name" value="Ribosomal_uS3"/>
</dbReference>
<dbReference type="InterPro" id="IPR036419">
    <property type="entry name" value="Ribosomal_S3_C_sf"/>
</dbReference>
<reference evidence="10" key="1">
    <citation type="journal article" date="2020" name="Biotechnol. Biofuels">
        <title>New insights from the biogas microbiome by comprehensive genome-resolved metagenomics of nearly 1600 species originating from multiple anaerobic digesters.</title>
        <authorList>
            <person name="Campanaro S."/>
            <person name="Treu L."/>
            <person name="Rodriguez-R L.M."/>
            <person name="Kovalovszki A."/>
            <person name="Ziels R.M."/>
            <person name="Maus I."/>
            <person name="Zhu X."/>
            <person name="Kougias P.G."/>
            <person name="Basile A."/>
            <person name="Luo G."/>
            <person name="Schluter A."/>
            <person name="Konstantinidis K.T."/>
            <person name="Angelidaki I."/>
        </authorList>
    </citation>
    <scope>NUCLEOTIDE SEQUENCE</scope>
    <source>
        <strain evidence="10">AS06rmzACSIP_7</strain>
    </source>
</reference>
<dbReference type="InterPro" id="IPR004087">
    <property type="entry name" value="KH_dom"/>
</dbReference>
<dbReference type="GO" id="GO:0006412">
    <property type="term" value="P:translation"/>
    <property type="evidence" value="ECO:0007669"/>
    <property type="project" value="UniProtKB-UniRule"/>
</dbReference>
<dbReference type="CDD" id="cd02412">
    <property type="entry name" value="KH-II_30S_S3"/>
    <property type="match status" value="1"/>
</dbReference>
<dbReference type="HAMAP" id="MF_01309_B">
    <property type="entry name" value="Ribosomal_uS3_B"/>
    <property type="match status" value="1"/>
</dbReference>
<dbReference type="GO" id="GO:0003729">
    <property type="term" value="F:mRNA binding"/>
    <property type="evidence" value="ECO:0007669"/>
    <property type="project" value="UniProtKB-UniRule"/>
</dbReference>
<sequence length="214" mass="24449">MGQKTNPFGFRLGTIKTWDSKWFAAKNYAKFLHEDLTIKRFLKKRLHQAGVSKIEIERAANKDKRAKINIYTSRPGLVIGRKGAEVESLKKELQRITDKEVILNITEIKRPEIDAQLVAENIALQLERRVSFRRAMKRNVSQALKFGAKGIKAMCSGRLAGAEMARTEWYREGRVPLQTIRADIDYGTTTAMTKYGVIGIKVWVFKGEIYQEAT</sequence>
<accession>A0A351U459</accession>
<dbReference type="InterPro" id="IPR015946">
    <property type="entry name" value="KH_dom-like_a/b"/>
</dbReference>
<evidence type="ECO:0000256" key="2">
    <source>
        <dbReference type="ARBA" id="ARBA00022730"/>
    </source>
</evidence>
<name>A0A351U459_9BACT</name>
<evidence type="ECO:0000256" key="8">
    <source>
        <dbReference type="HAMAP-Rule" id="MF_01309"/>
    </source>
</evidence>
<keyword evidence="4 8" id="KW-0689">Ribosomal protein</keyword>
<evidence type="ECO:0000256" key="9">
    <source>
        <dbReference type="RuleBase" id="RU003624"/>
    </source>
</evidence>
<reference evidence="10" key="2">
    <citation type="submission" date="2020-01" db="EMBL/GenBank/DDBJ databases">
        <authorList>
            <person name="Campanaro S."/>
        </authorList>
    </citation>
    <scope>NUCLEOTIDE SEQUENCE</scope>
    <source>
        <strain evidence="10">AS06rmzACSIP_7</strain>
    </source>
</reference>
<dbReference type="Gene3D" id="3.30.1140.32">
    <property type="entry name" value="Ribosomal protein S3, C-terminal domain"/>
    <property type="match status" value="1"/>
</dbReference>
<dbReference type="NCBIfam" id="TIGR01009">
    <property type="entry name" value="rpsC_bact"/>
    <property type="match status" value="1"/>
</dbReference>
<evidence type="ECO:0000256" key="3">
    <source>
        <dbReference type="ARBA" id="ARBA00022884"/>
    </source>
</evidence>
<dbReference type="GO" id="GO:0003735">
    <property type="term" value="F:structural constituent of ribosome"/>
    <property type="evidence" value="ECO:0007669"/>
    <property type="project" value="InterPro"/>
</dbReference>
<dbReference type="PANTHER" id="PTHR11760">
    <property type="entry name" value="30S/40S RIBOSOMAL PROTEIN S3"/>
    <property type="match status" value="1"/>
</dbReference>
<dbReference type="SMART" id="SM00322">
    <property type="entry name" value="KH"/>
    <property type="match status" value="1"/>
</dbReference>
<dbReference type="SUPFAM" id="SSF54821">
    <property type="entry name" value="Ribosomal protein S3 C-terminal domain"/>
    <property type="match status" value="1"/>
</dbReference>
<evidence type="ECO:0000256" key="1">
    <source>
        <dbReference type="ARBA" id="ARBA00010761"/>
    </source>
</evidence>
<dbReference type="PANTHER" id="PTHR11760:SF19">
    <property type="entry name" value="SMALL RIBOSOMAL SUBUNIT PROTEIN US3C"/>
    <property type="match status" value="1"/>
</dbReference>
<comment type="caution">
    <text evidence="10">The sequence shown here is derived from an EMBL/GenBank/DDBJ whole genome shotgun (WGS) entry which is preliminary data.</text>
</comment>
<keyword evidence="2 8" id="KW-0699">rRNA-binding</keyword>
<evidence type="ECO:0000256" key="4">
    <source>
        <dbReference type="ARBA" id="ARBA00022980"/>
    </source>
</evidence>
<gene>
    <name evidence="8 10" type="primary">rpsC</name>
    <name evidence="10" type="ORF">GXY80_02030</name>
</gene>
<dbReference type="InterPro" id="IPR004044">
    <property type="entry name" value="KH_dom_type_2"/>
</dbReference>
<dbReference type="PROSITE" id="PS00548">
    <property type="entry name" value="RIBOSOMAL_S3"/>
    <property type="match status" value="1"/>
</dbReference>
<dbReference type="AlphaFoldDB" id="A0A351U459"/>
<comment type="function">
    <text evidence="6 8">Binds the lower part of the 30S subunit head. Binds mRNA in the 70S ribosome, positioning it for translation.</text>
</comment>
<dbReference type="GO" id="GO:0022627">
    <property type="term" value="C:cytosolic small ribosomal subunit"/>
    <property type="evidence" value="ECO:0007669"/>
    <property type="project" value="TreeGrafter"/>
</dbReference>
<dbReference type="STRING" id="909663.GCA_000512235_03084"/>
<comment type="similarity">
    <text evidence="1 8 9">Belongs to the universal ribosomal protein uS3 family.</text>
</comment>
<dbReference type="InterPro" id="IPR005704">
    <property type="entry name" value="Ribosomal_uS3_bac-typ"/>
</dbReference>
<comment type="subunit">
    <text evidence="8">Part of the 30S ribosomal subunit. Forms a tight complex with proteins S10 and S14.</text>
</comment>
<keyword evidence="3 8" id="KW-0694">RNA-binding</keyword>
<dbReference type="Pfam" id="PF00189">
    <property type="entry name" value="Ribosomal_S3_C"/>
    <property type="match status" value="1"/>
</dbReference>
<dbReference type="Gene3D" id="3.30.300.20">
    <property type="match status" value="1"/>
</dbReference>
<proteinExistence type="inferred from homology"/>
<evidence type="ECO:0000313" key="10">
    <source>
        <dbReference type="EMBL" id="NLW34248.1"/>
    </source>
</evidence>
<dbReference type="InterPro" id="IPR001351">
    <property type="entry name" value="Ribosomal_uS3_C"/>
</dbReference>
<dbReference type="FunFam" id="3.30.300.20:FF:000001">
    <property type="entry name" value="30S ribosomal protein S3"/>
    <property type="match status" value="1"/>
</dbReference>
<evidence type="ECO:0000256" key="6">
    <source>
        <dbReference type="ARBA" id="ARBA00024998"/>
    </source>
</evidence>
<dbReference type="EMBL" id="JAAYEE010000034">
    <property type="protein sequence ID" value="NLW34248.1"/>
    <property type="molecule type" value="Genomic_DNA"/>
</dbReference>